<dbReference type="EMBL" id="BGZK01000649">
    <property type="protein sequence ID" value="GBP54566.1"/>
    <property type="molecule type" value="Genomic_DNA"/>
</dbReference>
<evidence type="ECO:0000313" key="1">
    <source>
        <dbReference type="EMBL" id="GBP54566.1"/>
    </source>
</evidence>
<keyword evidence="2" id="KW-1185">Reference proteome</keyword>
<name>A0A4C1WSV0_EUMVA</name>
<gene>
    <name evidence="1" type="ORF">EVAR_43439_1</name>
</gene>
<sequence length="107" mass="12495">MFKDEEIWLKFSKVLSLKNVDSTNSFQNYIVRKCVQEYLPREILILKRSWSWPAHSMRWSGSVGWRGRRRATPSERRARMPATTAVAVTTTRHVPMSTLWNIGPCAE</sequence>
<proteinExistence type="predicted"/>
<dbReference type="AlphaFoldDB" id="A0A4C1WSV0"/>
<organism evidence="1 2">
    <name type="scientific">Eumeta variegata</name>
    <name type="common">Bagworm moth</name>
    <name type="synonym">Eumeta japonica</name>
    <dbReference type="NCBI Taxonomy" id="151549"/>
    <lineage>
        <taxon>Eukaryota</taxon>
        <taxon>Metazoa</taxon>
        <taxon>Ecdysozoa</taxon>
        <taxon>Arthropoda</taxon>
        <taxon>Hexapoda</taxon>
        <taxon>Insecta</taxon>
        <taxon>Pterygota</taxon>
        <taxon>Neoptera</taxon>
        <taxon>Endopterygota</taxon>
        <taxon>Lepidoptera</taxon>
        <taxon>Glossata</taxon>
        <taxon>Ditrysia</taxon>
        <taxon>Tineoidea</taxon>
        <taxon>Psychidae</taxon>
        <taxon>Oiketicinae</taxon>
        <taxon>Eumeta</taxon>
    </lineage>
</organism>
<dbReference type="Proteomes" id="UP000299102">
    <property type="component" value="Unassembled WGS sequence"/>
</dbReference>
<reference evidence="1 2" key="1">
    <citation type="journal article" date="2019" name="Commun. Biol.">
        <title>The bagworm genome reveals a unique fibroin gene that provides high tensile strength.</title>
        <authorList>
            <person name="Kono N."/>
            <person name="Nakamura H."/>
            <person name="Ohtoshi R."/>
            <person name="Tomita M."/>
            <person name="Numata K."/>
            <person name="Arakawa K."/>
        </authorList>
    </citation>
    <scope>NUCLEOTIDE SEQUENCE [LARGE SCALE GENOMIC DNA]</scope>
</reference>
<accession>A0A4C1WSV0</accession>
<protein>
    <submittedName>
        <fullName evidence="1">Uncharacterized protein</fullName>
    </submittedName>
</protein>
<evidence type="ECO:0000313" key="2">
    <source>
        <dbReference type="Proteomes" id="UP000299102"/>
    </source>
</evidence>
<comment type="caution">
    <text evidence="1">The sequence shown here is derived from an EMBL/GenBank/DDBJ whole genome shotgun (WGS) entry which is preliminary data.</text>
</comment>